<accession>A0AAN6UMI8</accession>
<proteinExistence type="predicted"/>
<reference evidence="2" key="1">
    <citation type="journal article" date="2023" name="Mol. Phylogenet. Evol.">
        <title>Genome-scale phylogeny and comparative genomics of the fungal order Sordariales.</title>
        <authorList>
            <person name="Hensen N."/>
            <person name="Bonometti L."/>
            <person name="Westerberg I."/>
            <person name="Brannstrom I.O."/>
            <person name="Guillou S."/>
            <person name="Cros-Aarteil S."/>
            <person name="Calhoun S."/>
            <person name="Haridas S."/>
            <person name="Kuo A."/>
            <person name="Mondo S."/>
            <person name="Pangilinan J."/>
            <person name="Riley R."/>
            <person name="LaButti K."/>
            <person name="Andreopoulos B."/>
            <person name="Lipzen A."/>
            <person name="Chen C."/>
            <person name="Yan M."/>
            <person name="Daum C."/>
            <person name="Ng V."/>
            <person name="Clum A."/>
            <person name="Steindorff A."/>
            <person name="Ohm R.A."/>
            <person name="Martin F."/>
            <person name="Silar P."/>
            <person name="Natvig D.O."/>
            <person name="Lalanne C."/>
            <person name="Gautier V."/>
            <person name="Ament-Velasquez S.L."/>
            <person name="Kruys A."/>
            <person name="Hutchinson M.I."/>
            <person name="Powell A.J."/>
            <person name="Barry K."/>
            <person name="Miller A.N."/>
            <person name="Grigoriev I.V."/>
            <person name="Debuchy R."/>
            <person name="Gladieux P."/>
            <person name="Hiltunen Thoren M."/>
            <person name="Johannesson H."/>
        </authorList>
    </citation>
    <scope>NUCLEOTIDE SEQUENCE</scope>
    <source>
        <strain evidence="2">CBS 123565</strain>
    </source>
</reference>
<keyword evidence="3" id="KW-1185">Reference proteome</keyword>
<evidence type="ECO:0000256" key="1">
    <source>
        <dbReference type="SAM" id="MobiDB-lite"/>
    </source>
</evidence>
<sequence length="167" mass="18537">MVSDDAAPLSTRDRATATASHGYFQPSMDGQVLEGQHAHCCVMDRRDCIKTVAAKGHWSRQGTGNGCGVSLAVPRHCGLQEGQRNVRQGRVGVRGPVSHRPGRWGTGPVWCKVVVSLLEWPDYRLLHRFLARCRILRYLWAAPSEDPVRVVHNPAATAWDLRRHSGI</sequence>
<evidence type="ECO:0000313" key="3">
    <source>
        <dbReference type="Proteomes" id="UP001304895"/>
    </source>
</evidence>
<protein>
    <submittedName>
        <fullName evidence="2">Uncharacterized protein</fullName>
    </submittedName>
</protein>
<dbReference type="EMBL" id="MU853405">
    <property type="protein sequence ID" value="KAK4135628.1"/>
    <property type="molecule type" value="Genomic_DNA"/>
</dbReference>
<dbReference type="AlphaFoldDB" id="A0AAN6UMI8"/>
<organism evidence="2 3">
    <name type="scientific">Trichocladium antarcticum</name>
    <dbReference type="NCBI Taxonomy" id="1450529"/>
    <lineage>
        <taxon>Eukaryota</taxon>
        <taxon>Fungi</taxon>
        <taxon>Dikarya</taxon>
        <taxon>Ascomycota</taxon>
        <taxon>Pezizomycotina</taxon>
        <taxon>Sordariomycetes</taxon>
        <taxon>Sordariomycetidae</taxon>
        <taxon>Sordariales</taxon>
        <taxon>Chaetomiaceae</taxon>
        <taxon>Trichocladium</taxon>
    </lineage>
</organism>
<comment type="caution">
    <text evidence="2">The sequence shown here is derived from an EMBL/GenBank/DDBJ whole genome shotgun (WGS) entry which is preliminary data.</text>
</comment>
<name>A0AAN6UMI8_9PEZI</name>
<reference evidence="2" key="2">
    <citation type="submission" date="2023-05" db="EMBL/GenBank/DDBJ databases">
        <authorList>
            <consortium name="Lawrence Berkeley National Laboratory"/>
            <person name="Steindorff A."/>
            <person name="Hensen N."/>
            <person name="Bonometti L."/>
            <person name="Westerberg I."/>
            <person name="Brannstrom I.O."/>
            <person name="Guillou S."/>
            <person name="Cros-Aarteil S."/>
            <person name="Calhoun S."/>
            <person name="Haridas S."/>
            <person name="Kuo A."/>
            <person name="Mondo S."/>
            <person name="Pangilinan J."/>
            <person name="Riley R."/>
            <person name="Labutti K."/>
            <person name="Andreopoulos B."/>
            <person name="Lipzen A."/>
            <person name="Chen C."/>
            <person name="Yanf M."/>
            <person name="Daum C."/>
            <person name="Ng V."/>
            <person name="Clum A."/>
            <person name="Ohm R."/>
            <person name="Martin F."/>
            <person name="Silar P."/>
            <person name="Natvig D."/>
            <person name="Lalanne C."/>
            <person name="Gautier V."/>
            <person name="Ament-Velasquez S.L."/>
            <person name="Kruys A."/>
            <person name="Hutchinson M.I."/>
            <person name="Powell A.J."/>
            <person name="Barry K."/>
            <person name="Miller A.N."/>
            <person name="Grigoriev I.V."/>
            <person name="Debuchy R."/>
            <person name="Gladieux P."/>
            <person name="Thoren M.H."/>
            <person name="Johannesson H."/>
        </authorList>
    </citation>
    <scope>NUCLEOTIDE SEQUENCE</scope>
    <source>
        <strain evidence="2">CBS 123565</strain>
    </source>
</reference>
<dbReference type="Proteomes" id="UP001304895">
    <property type="component" value="Unassembled WGS sequence"/>
</dbReference>
<feature type="region of interest" description="Disordered" evidence="1">
    <location>
        <begin position="1"/>
        <end position="20"/>
    </location>
</feature>
<evidence type="ECO:0000313" key="2">
    <source>
        <dbReference type="EMBL" id="KAK4135628.1"/>
    </source>
</evidence>
<gene>
    <name evidence="2" type="ORF">BT67DRAFT_256525</name>
</gene>